<dbReference type="InterPro" id="IPR020846">
    <property type="entry name" value="MFS_dom"/>
</dbReference>
<comment type="caution">
    <text evidence="9">The sequence shown here is derived from an EMBL/GenBank/DDBJ whole genome shotgun (WGS) entry which is preliminary data.</text>
</comment>
<evidence type="ECO:0000256" key="7">
    <source>
        <dbReference type="SAM" id="Phobius"/>
    </source>
</evidence>
<keyword evidence="5 7" id="KW-0472">Membrane</keyword>
<feature type="transmembrane region" description="Helical" evidence="7">
    <location>
        <begin position="147"/>
        <end position="174"/>
    </location>
</feature>
<dbReference type="InterPro" id="IPR036259">
    <property type="entry name" value="MFS_trans_sf"/>
</dbReference>
<evidence type="ECO:0000256" key="2">
    <source>
        <dbReference type="ARBA" id="ARBA00010992"/>
    </source>
</evidence>
<reference evidence="9 10" key="1">
    <citation type="journal article" date="2024" name="Commun. Biol.">
        <title>Comparative genomic analysis of thermophilic fungi reveals convergent evolutionary adaptations and gene losses.</title>
        <authorList>
            <person name="Steindorff A.S."/>
            <person name="Aguilar-Pontes M.V."/>
            <person name="Robinson A.J."/>
            <person name="Andreopoulos B."/>
            <person name="LaButti K."/>
            <person name="Kuo A."/>
            <person name="Mondo S."/>
            <person name="Riley R."/>
            <person name="Otillar R."/>
            <person name="Haridas S."/>
            <person name="Lipzen A."/>
            <person name="Grimwood J."/>
            <person name="Schmutz J."/>
            <person name="Clum A."/>
            <person name="Reid I.D."/>
            <person name="Moisan M.C."/>
            <person name="Butler G."/>
            <person name="Nguyen T.T.M."/>
            <person name="Dewar K."/>
            <person name="Conant G."/>
            <person name="Drula E."/>
            <person name="Henrissat B."/>
            <person name="Hansel C."/>
            <person name="Singer S."/>
            <person name="Hutchinson M.I."/>
            <person name="de Vries R.P."/>
            <person name="Natvig D.O."/>
            <person name="Powell A.J."/>
            <person name="Tsang A."/>
            <person name="Grigoriev I.V."/>
        </authorList>
    </citation>
    <scope>NUCLEOTIDE SEQUENCE [LARGE SCALE GENOMIC DNA]</scope>
    <source>
        <strain evidence="9 10">ATCC 24622</strain>
    </source>
</reference>
<feature type="region of interest" description="Disordered" evidence="6">
    <location>
        <begin position="1"/>
        <end position="32"/>
    </location>
</feature>
<dbReference type="PROSITE" id="PS50850">
    <property type="entry name" value="MFS"/>
    <property type="match status" value="1"/>
</dbReference>
<keyword evidence="4 7" id="KW-1133">Transmembrane helix</keyword>
<keyword evidence="3 7" id="KW-0812">Transmembrane</keyword>
<dbReference type="Pfam" id="PF00083">
    <property type="entry name" value="Sugar_tr"/>
    <property type="match status" value="1"/>
</dbReference>
<dbReference type="PANTHER" id="PTHR48022">
    <property type="entry name" value="PLASTIDIC GLUCOSE TRANSPORTER 4"/>
    <property type="match status" value="1"/>
</dbReference>
<evidence type="ECO:0000256" key="6">
    <source>
        <dbReference type="SAM" id="MobiDB-lite"/>
    </source>
</evidence>
<evidence type="ECO:0000256" key="3">
    <source>
        <dbReference type="ARBA" id="ARBA00022692"/>
    </source>
</evidence>
<organism evidence="9 10">
    <name type="scientific">Phialemonium thermophilum</name>
    <dbReference type="NCBI Taxonomy" id="223376"/>
    <lineage>
        <taxon>Eukaryota</taxon>
        <taxon>Fungi</taxon>
        <taxon>Dikarya</taxon>
        <taxon>Ascomycota</taxon>
        <taxon>Pezizomycotina</taxon>
        <taxon>Sordariomycetes</taxon>
        <taxon>Sordariomycetidae</taxon>
        <taxon>Cephalothecales</taxon>
        <taxon>Cephalothecaceae</taxon>
        <taxon>Phialemonium</taxon>
    </lineage>
</organism>
<dbReference type="InterPro" id="IPR050360">
    <property type="entry name" value="MFS_Sugar_Transporters"/>
</dbReference>
<feature type="transmembrane region" description="Helical" evidence="7">
    <location>
        <begin position="63"/>
        <end position="88"/>
    </location>
</feature>
<evidence type="ECO:0000259" key="8">
    <source>
        <dbReference type="PROSITE" id="PS50850"/>
    </source>
</evidence>
<proteinExistence type="inferred from homology"/>
<dbReference type="Proteomes" id="UP001586593">
    <property type="component" value="Unassembled WGS sequence"/>
</dbReference>
<evidence type="ECO:0000313" key="9">
    <source>
        <dbReference type="EMBL" id="KAL1844526.1"/>
    </source>
</evidence>
<dbReference type="SUPFAM" id="SSF103473">
    <property type="entry name" value="MFS general substrate transporter"/>
    <property type="match status" value="1"/>
</dbReference>
<gene>
    <name evidence="9" type="ORF">VTK73DRAFT_2352</name>
</gene>
<feature type="domain" description="Major facilitator superfamily (MFS) profile" evidence="8">
    <location>
        <begin position="64"/>
        <end position="267"/>
    </location>
</feature>
<feature type="region of interest" description="Disordered" evidence="6">
    <location>
        <begin position="242"/>
        <end position="267"/>
    </location>
</feature>
<dbReference type="InterPro" id="IPR005828">
    <property type="entry name" value="MFS_sugar_transport-like"/>
</dbReference>
<dbReference type="Gene3D" id="1.20.1250.20">
    <property type="entry name" value="MFS general substrate transporter like domains"/>
    <property type="match status" value="1"/>
</dbReference>
<feature type="transmembrane region" description="Helical" evidence="7">
    <location>
        <begin position="115"/>
        <end position="135"/>
    </location>
</feature>
<protein>
    <recommendedName>
        <fullName evidence="8">Major facilitator superfamily (MFS) profile domain-containing protein</fullName>
    </recommendedName>
</protein>
<evidence type="ECO:0000256" key="1">
    <source>
        <dbReference type="ARBA" id="ARBA00004141"/>
    </source>
</evidence>
<name>A0ABR3VSA5_9PEZI</name>
<dbReference type="PANTHER" id="PTHR48022:SF5">
    <property type="entry name" value="ALPHA-GLUCOSIDES PERMEASE MPH2-RELATED"/>
    <property type="match status" value="1"/>
</dbReference>
<comment type="subcellular location">
    <subcellularLocation>
        <location evidence="1">Membrane</location>
        <topology evidence="1">Multi-pass membrane protein</topology>
    </subcellularLocation>
</comment>
<accession>A0ABR3VSA5</accession>
<evidence type="ECO:0000313" key="10">
    <source>
        <dbReference type="Proteomes" id="UP001586593"/>
    </source>
</evidence>
<sequence length="267" mass="28950">MDDGTPPYPRAPSSRYSSYPGSWAAGSDASVDQPHYDASLAEATEKREREMSFTEAVQADKRLILYSLGFSGTIVMEGYGLVMITYLFTLPVFNETFGQFDADTQTYEISYQWRVLLPLVALMGAIVGVALASPITNRLGYKRATQILLLCSGGLVFLPFFAATVEILLAGFLLQSIPWGAYQVISPAYSSELASLQLRPILTTWNNLCWVLGQLLASGVAKGLEGAHSALSYKVPFGTQEGSPTRVGRPGASSAEGVPTASTRRWR</sequence>
<feature type="compositionally biased region" description="Pro residues" evidence="6">
    <location>
        <begin position="1"/>
        <end position="10"/>
    </location>
</feature>
<evidence type="ECO:0000256" key="5">
    <source>
        <dbReference type="ARBA" id="ARBA00023136"/>
    </source>
</evidence>
<feature type="compositionally biased region" description="Low complexity" evidence="6">
    <location>
        <begin position="11"/>
        <end position="22"/>
    </location>
</feature>
<keyword evidence="10" id="KW-1185">Reference proteome</keyword>
<dbReference type="EMBL" id="JAZHXJ010001645">
    <property type="protein sequence ID" value="KAL1844526.1"/>
    <property type="molecule type" value="Genomic_DNA"/>
</dbReference>
<comment type="similarity">
    <text evidence="2">Belongs to the major facilitator superfamily. Sugar transporter (TC 2.A.1.1) family.</text>
</comment>
<evidence type="ECO:0000256" key="4">
    <source>
        <dbReference type="ARBA" id="ARBA00022989"/>
    </source>
</evidence>